<protein>
    <submittedName>
        <fullName evidence="1">Uncharacterized protein</fullName>
    </submittedName>
</protein>
<name>X0TCP1_9ZZZZ</name>
<proteinExistence type="predicted"/>
<comment type="caution">
    <text evidence="1">The sequence shown here is derived from an EMBL/GenBank/DDBJ whole genome shotgun (WGS) entry which is preliminary data.</text>
</comment>
<dbReference type="AlphaFoldDB" id="X0TCP1"/>
<reference evidence="1" key="1">
    <citation type="journal article" date="2014" name="Front. Microbiol.">
        <title>High frequency of phylogenetically diverse reductive dehalogenase-homologous genes in deep subseafloor sedimentary metagenomes.</title>
        <authorList>
            <person name="Kawai M."/>
            <person name="Futagami T."/>
            <person name="Toyoda A."/>
            <person name="Takaki Y."/>
            <person name="Nishi S."/>
            <person name="Hori S."/>
            <person name="Arai W."/>
            <person name="Tsubouchi T."/>
            <person name="Morono Y."/>
            <person name="Uchiyama I."/>
            <person name="Ito T."/>
            <person name="Fujiyama A."/>
            <person name="Inagaki F."/>
            <person name="Takami H."/>
        </authorList>
    </citation>
    <scope>NUCLEOTIDE SEQUENCE</scope>
    <source>
        <strain evidence="1">Expedition CK06-06</strain>
    </source>
</reference>
<evidence type="ECO:0000313" key="1">
    <source>
        <dbReference type="EMBL" id="GAF91298.1"/>
    </source>
</evidence>
<organism evidence="1">
    <name type="scientific">marine sediment metagenome</name>
    <dbReference type="NCBI Taxonomy" id="412755"/>
    <lineage>
        <taxon>unclassified sequences</taxon>
        <taxon>metagenomes</taxon>
        <taxon>ecological metagenomes</taxon>
    </lineage>
</organism>
<feature type="non-terminal residue" evidence="1">
    <location>
        <position position="64"/>
    </location>
</feature>
<gene>
    <name evidence="1" type="ORF">S01H1_20983</name>
</gene>
<dbReference type="EMBL" id="BARS01011562">
    <property type="protein sequence ID" value="GAF91298.1"/>
    <property type="molecule type" value="Genomic_DNA"/>
</dbReference>
<sequence length="64" mass="7534">MNYATQLSRGRAKKITIENAKPQDIVWLIAETMRIKQVWERLVASSRTCEMWTPRGQEPTITWN</sequence>
<accession>X0TCP1</accession>